<keyword evidence="2" id="KW-0472">Membrane</keyword>
<feature type="domain" description="DUF4367" evidence="3">
    <location>
        <begin position="138"/>
        <end position="250"/>
    </location>
</feature>
<sequence>MKKQYSNRPVYDDYLQQLDRDIIMTRKQKKQTRSNLLLNIDDMKQPAKYFVRLKYVSSFGVFVVLLFIGYQLFATDILSLNEESSTKPQDNQTENFFILDEADEAVESEQQETIRESKYGERTESVEPLIDIINLILPTYVPGQEPAEPKHVVEVSESAYAYADYHLPEDQSLSVYLGEGSVEDMWQFKFDYKDESFEEFELAGHPSILRLEAEDVAHFSNLHIFGENQIITISTRGIEKEEILKIANSMDLTKLGTTIEVGETSVEDASEELSREIEEITKNLEEVSGTEFKTPSEYEHYFVGEIQADLEKLPKEVQEYILSGASVHIVDTFVHDEAARKTLIEANERLPEFNSNDVDALISNMVDKSYEERLKELIEFRNE</sequence>
<dbReference type="Pfam" id="PF14285">
    <property type="entry name" value="DUF4367"/>
    <property type="match status" value="1"/>
</dbReference>
<protein>
    <submittedName>
        <fullName evidence="4">DUF4367 domain-containing protein</fullName>
    </submittedName>
</protein>
<evidence type="ECO:0000259" key="3">
    <source>
        <dbReference type="Pfam" id="PF14285"/>
    </source>
</evidence>
<evidence type="ECO:0000256" key="1">
    <source>
        <dbReference type="SAM" id="Coils"/>
    </source>
</evidence>
<dbReference type="RefSeq" id="WP_379595518.1">
    <property type="nucleotide sequence ID" value="NZ_JBHUDE010000004.1"/>
</dbReference>
<keyword evidence="1" id="KW-0175">Coiled coil</keyword>
<proteinExistence type="predicted"/>
<organism evidence="4 5">
    <name type="scientific">Oceanobacillus luteolus</name>
    <dbReference type="NCBI Taxonomy" id="1274358"/>
    <lineage>
        <taxon>Bacteria</taxon>
        <taxon>Bacillati</taxon>
        <taxon>Bacillota</taxon>
        <taxon>Bacilli</taxon>
        <taxon>Bacillales</taxon>
        <taxon>Bacillaceae</taxon>
        <taxon>Oceanobacillus</taxon>
    </lineage>
</organism>
<keyword evidence="2" id="KW-0812">Transmembrane</keyword>
<keyword evidence="5" id="KW-1185">Reference proteome</keyword>
<gene>
    <name evidence="4" type="ORF">ACFSBH_00440</name>
</gene>
<name>A0ABW4HL79_9BACI</name>
<reference evidence="5" key="1">
    <citation type="journal article" date="2019" name="Int. J. Syst. Evol. Microbiol.">
        <title>The Global Catalogue of Microorganisms (GCM) 10K type strain sequencing project: providing services to taxonomists for standard genome sequencing and annotation.</title>
        <authorList>
            <consortium name="The Broad Institute Genomics Platform"/>
            <consortium name="The Broad Institute Genome Sequencing Center for Infectious Disease"/>
            <person name="Wu L."/>
            <person name="Ma J."/>
        </authorList>
    </citation>
    <scope>NUCLEOTIDE SEQUENCE [LARGE SCALE GENOMIC DNA]</scope>
    <source>
        <strain evidence="5">CGMCC 1.12376</strain>
    </source>
</reference>
<comment type="caution">
    <text evidence="4">The sequence shown here is derived from an EMBL/GenBank/DDBJ whole genome shotgun (WGS) entry which is preliminary data.</text>
</comment>
<dbReference type="Proteomes" id="UP001597221">
    <property type="component" value="Unassembled WGS sequence"/>
</dbReference>
<evidence type="ECO:0000313" key="4">
    <source>
        <dbReference type="EMBL" id="MFD1606138.1"/>
    </source>
</evidence>
<accession>A0ABW4HL79</accession>
<dbReference type="EMBL" id="JBHUDE010000004">
    <property type="protein sequence ID" value="MFD1606138.1"/>
    <property type="molecule type" value="Genomic_DNA"/>
</dbReference>
<dbReference type="InterPro" id="IPR025377">
    <property type="entry name" value="DUF4367"/>
</dbReference>
<keyword evidence="2" id="KW-1133">Transmembrane helix</keyword>
<feature type="coiled-coil region" evidence="1">
    <location>
        <begin position="263"/>
        <end position="290"/>
    </location>
</feature>
<evidence type="ECO:0000313" key="5">
    <source>
        <dbReference type="Proteomes" id="UP001597221"/>
    </source>
</evidence>
<feature type="transmembrane region" description="Helical" evidence="2">
    <location>
        <begin position="53"/>
        <end position="73"/>
    </location>
</feature>
<evidence type="ECO:0000256" key="2">
    <source>
        <dbReference type="SAM" id="Phobius"/>
    </source>
</evidence>